<feature type="transmembrane region" description="Helical" evidence="2">
    <location>
        <begin position="155"/>
        <end position="176"/>
    </location>
</feature>
<dbReference type="GeneID" id="63782843"/>
<dbReference type="EMBL" id="MCFI01000024">
    <property type="protein sequence ID" value="ORY76066.1"/>
    <property type="molecule type" value="Genomic_DNA"/>
</dbReference>
<keyword evidence="2" id="KW-0812">Transmembrane</keyword>
<name>A0A1Y2EY89_PROLT</name>
<dbReference type="InterPro" id="IPR002882">
    <property type="entry name" value="CofD"/>
</dbReference>
<feature type="compositionally biased region" description="Basic and acidic residues" evidence="1">
    <location>
        <begin position="1"/>
        <end position="10"/>
    </location>
</feature>
<dbReference type="SUPFAM" id="SSF142338">
    <property type="entry name" value="CofD-like"/>
    <property type="match status" value="1"/>
</dbReference>
<dbReference type="PANTHER" id="PTHR31240:SF0">
    <property type="entry name" value="MATERNAL EFFECT EMBRYO ARREST 18"/>
    <property type="match status" value="1"/>
</dbReference>
<keyword evidence="4" id="KW-1185">Reference proteome</keyword>
<evidence type="ECO:0000256" key="2">
    <source>
        <dbReference type="SAM" id="Phobius"/>
    </source>
</evidence>
<dbReference type="Proteomes" id="UP000193685">
    <property type="component" value="Unassembled WGS sequence"/>
</dbReference>
<dbReference type="RefSeq" id="XP_040722519.1">
    <property type="nucleotide sequence ID" value="XM_040866244.1"/>
</dbReference>
<dbReference type="AlphaFoldDB" id="A0A1Y2EY89"/>
<reference evidence="3 4" key="1">
    <citation type="submission" date="2016-07" db="EMBL/GenBank/DDBJ databases">
        <title>Pervasive Adenine N6-methylation of Active Genes in Fungi.</title>
        <authorList>
            <consortium name="DOE Joint Genome Institute"/>
            <person name="Mondo S.J."/>
            <person name="Dannebaum R.O."/>
            <person name="Kuo R.C."/>
            <person name="Labutti K."/>
            <person name="Haridas S."/>
            <person name="Kuo A."/>
            <person name="Salamov A."/>
            <person name="Ahrendt S.R."/>
            <person name="Lipzen A."/>
            <person name="Sullivan W."/>
            <person name="Andreopoulos W.B."/>
            <person name="Clum A."/>
            <person name="Lindquist E."/>
            <person name="Daum C."/>
            <person name="Ramamoorthy G.K."/>
            <person name="Gryganskyi A."/>
            <person name="Culley D."/>
            <person name="Magnuson J.K."/>
            <person name="James T.Y."/>
            <person name="O'Malley M.A."/>
            <person name="Stajich J.E."/>
            <person name="Spatafora J.W."/>
            <person name="Visel A."/>
            <person name="Grigoriev I.V."/>
        </authorList>
    </citation>
    <scope>NUCLEOTIDE SEQUENCE [LARGE SCALE GENOMIC DNA]</scope>
    <source>
        <strain evidence="3 4">12-1054</strain>
    </source>
</reference>
<proteinExistence type="predicted"/>
<dbReference type="STRING" id="56484.A0A1Y2EY89"/>
<comment type="caution">
    <text evidence="3">The sequence shown here is derived from an EMBL/GenBank/DDBJ whole genome shotgun (WGS) entry which is preliminary data.</text>
</comment>
<dbReference type="Pfam" id="PF01933">
    <property type="entry name" value="CofD"/>
    <property type="match status" value="1"/>
</dbReference>
<sequence length="452" mass="48975">MLASHDEDASLRSARSQAPPHIAVLSGGSGGNSLVQPLARITDTVSYILPISDNGGSTSEILRVLGSVSVGDLRSRLVRLIPDTDRNGRPNPTKTLLAYRLPVDTHAARHDWLDLLDGRHTLWRDVHVDVQRSLTAYLRVFYSEILKRTAGLARVFNFSTAAFGNLVLSGMVLFFGHMETAIFTFCRLTHINEHTRVLPILSTRFTTPIAAVLQDGTVIAGQNAISHPAAYSAIESNLPSPEDDDANLPGSLASLRAPGIIFDKQVAVPLPSPIERIYYINPYGQEMHPQANPNVLQDLAQADALVYAPGSLYTSLAPLLLPAGIGKAIQQLQVQRRPRIFLLNGSLDRETPGYSCWDFLVAAAKAAGLTDGLDSATTESGLQALCSHLVYIRQGDSLEPGTSPEIDLAQLRALGIATVSCAGRWEGQVRVYQLGDRPSIILVAYLRPKARN</sequence>
<dbReference type="OMA" id="RITRIWY"/>
<dbReference type="OrthoDB" id="10267139at2759"/>
<evidence type="ECO:0000256" key="1">
    <source>
        <dbReference type="SAM" id="MobiDB-lite"/>
    </source>
</evidence>
<gene>
    <name evidence="3" type="ORF">BCR37DRAFT_167959</name>
</gene>
<dbReference type="Gene3D" id="3.40.50.10680">
    <property type="entry name" value="CofD-like domains"/>
    <property type="match status" value="1"/>
</dbReference>
<dbReference type="PANTHER" id="PTHR31240">
    <property type="entry name" value="MATERNAL EFFECT EMBRYO ARREST 18"/>
    <property type="match status" value="1"/>
</dbReference>
<keyword evidence="2" id="KW-0472">Membrane</keyword>
<accession>A0A1Y2EY89</accession>
<feature type="region of interest" description="Disordered" evidence="1">
    <location>
        <begin position="1"/>
        <end position="27"/>
    </location>
</feature>
<keyword evidence="2" id="KW-1133">Transmembrane helix</keyword>
<protein>
    <submittedName>
        <fullName evidence="3">Uncharacterized protein</fullName>
    </submittedName>
</protein>
<dbReference type="InterPro" id="IPR038136">
    <property type="entry name" value="CofD-like_dom_sf"/>
</dbReference>
<organism evidence="3 4">
    <name type="scientific">Protomyces lactucae-debilis</name>
    <dbReference type="NCBI Taxonomy" id="2754530"/>
    <lineage>
        <taxon>Eukaryota</taxon>
        <taxon>Fungi</taxon>
        <taxon>Dikarya</taxon>
        <taxon>Ascomycota</taxon>
        <taxon>Taphrinomycotina</taxon>
        <taxon>Taphrinomycetes</taxon>
        <taxon>Taphrinales</taxon>
        <taxon>Protomycetaceae</taxon>
        <taxon>Protomyces</taxon>
    </lineage>
</organism>
<evidence type="ECO:0000313" key="3">
    <source>
        <dbReference type="EMBL" id="ORY76066.1"/>
    </source>
</evidence>
<dbReference type="GO" id="GO:0043743">
    <property type="term" value="F:LPPG:FO 2-phospho-L-lactate transferase activity"/>
    <property type="evidence" value="ECO:0007669"/>
    <property type="project" value="InterPro"/>
</dbReference>
<evidence type="ECO:0000313" key="4">
    <source>
        <dbReference type="Proteomes" id="UP000193685"/>
    </source>
</evidence>